<gene>
    <name evidence="6 8" type="primary">phnN</name>
    <name evidence="8" type="ORF">E0493_08505</name>
</gene>
<dbReference type="InterPro" id="IPR027417">
    <property type="entry name" value="P-loop_NTPase"/>
</dbReference>
<evidence type="ECO:0000256" key="1">
    <source>
        <dbReference type="ARBA" id="ARBA00000373"/>
    </source>
</evidence>
<feature type="binding site" evidence="6">
    <location>
        <begin position="10"/>
        <end position="17"/>
    </location>
    <ligand>
        <name>ATP</name>
        <dbReference type="ChEBI" id="CHEBI:30616"/>
    </ligand>
</feature>
<comment type="function">
    <text evidence="6">Catalyzes the phosphorylation of ribose 1,5-bisphosphate to 5-phospho-D-ribosyl alpha-1-diphosphate (PRPP).</text>
</comment>
<evidence type="ECO:0000256" key="6">
    <source>
        <dbReference type="HAMAP-Rule" id="MF_00836"/>
    </source>
</evidence>
<dbReference type="GO" id="GO:0019634">
    <property type="term" value="P:organic phosphonate metabolic process"/>
    <property type="evidence" value="ECO:0007669"/>
    <property type="project" value="UniProtKB-UniRule"/>
</dbReference>
<dbReference type="HAMAP" id="MF_00836">
    <property type="entry name" value="PhnN"/>
    <property type="match status" value="1"/>
</dbReference>
<reference evidence="8 9" key="1">
    <citation type="submission" date="2019-03" db="EMBL/GenBank/DDBJ databases">
        <title>Roseomonas sp. a novel Roseomonas species isolated from Sea whip Gorgonian.</title>
        <authorList>
            <person name="Li F."/>
            <person name="Pan X."/>
            <person name="Huang S."/>
            <person name="Li Z."/>
            <person name="Meng B."/>
        </authorList>
    </citation>
    <scope>NUCLEOTIDE SEQUENCE [LARGE SCALE GENOMIC DNA]</scope>
    <source>
        <strain evidence="8 9">M0104</strain>
    </source>
</reference>
<dbReference type="UniPathway" id="UPA00087">
    <property type="reaction ID" value="UER00175"/>
</dbReference>
<dbReference type="GO" id="GO:0033863">
    <property type="term" value="F:ribose 1,5-bisphosphate phosphokinase activity"/>
    <property type="evidence" value="ECO:0007669"/>
    <property type="project" value="UniProtKB-UniRule"/>
</dbReference>
<dbReference type="PANTHER" id="PTHR23117:SF8">
    <property type="entry name" value="RIBOSE 1,5-BISPHOSPHATE PHOSPHOKINASE PHNN"/>
    <property type="match status" value="1"/>
</dbReference>
<dbReference type="SUPFAM" id="SSF52540">
    <property type="entry name" value="P-loop containing nucleoside triphosphate hydrolases"/>
    <property type="match status" value="1"/>
</dbReference>
<evidence type="ECO:0000313" key="8">
    <source>
        <dbReference type="EMBL" id="MXP63392.1"/>
    </source>
</evidence>
<proteinExistence type="inferred from homology"/>
<comment type="similarity">
    <text evidence="6">Belongs to the ribose 1,5-bisphosphokinase family.</text>
</comment>
<dbReference type="PANTHER" id="PTHR23117">
    <property type="entry name" value="GUANYLATE KINASE-RELATED"/>
    <property type="match status" value="1"/>
</dbReference>
<dbReference type="EC" id="2.7.4.23" evidence="6"/>
<organism evidence="8 9">
    <name type="scientific">Teichococcus coralli</name>
    <dbReference type="NCBI Taxonomy" id="2545983"/>
    <lineage>
        <taxon>Bacteria</taxon>
        <taxon>Pseudomonadati</taxon>
        <taxon>Pseudomonadota</taxon>
        <taxon>Alphaproteobacteria</taxon>
        <taxon>Acetobacterales</taxon>
        <taxon>Roseomonadaceae</taxon>
        <taxon>Roseomonas</taxon>
    </lineage>
</organism>
<dbReference type="EMBL" id="SNVJ01000005">
    <property type="protein sequence ID" value="MXP63392.1"/>
    <property type="molecule type" value="Genomic_DNA"/>
</dbReference>
<name>A0A845BDL7_9PROT</name>
<evidence type="ECO:0000256" key="2">
    <source>
        <dbReference type="ARBA" id="ARBA00005069"/>
    </source>
</evidence>
<keyword evidence="5 6" id="KW-0067">ATP-binding</keyword>
<evidence type="ECO:0000256" key="5">
    <source>
        <dbReference type="ARBA" id="ARBA00022840"/>
    </source>
</evidence>
<keyword evidence="9" id="KW-1185">Reference proteome</keyword>
<keyword evidence="3 6" id="KW-0808">Transferase</keyword>
<dbReference type="InterPro" id="IPR008144">
    <property type="entry name" value="Guanylate_kin-like_dom"/>
</dbReference>
<dbReference type="PROSITE" id="PS50052">
    <property type="entry name" value="GUANYLATE_KINASE_2"/>
    <property type="match status" value="1"/>
</dbReference>
<evidence type="ECO:0000313" key="9">
    <source>
        <dbReference type="Proteomes" id="UP000460715"/>
    </source>
</evidence>
<dbReference type="OrthoDB" id="341217at2"/>
<evidence type="ECO:0000256" key="3">
    <source>
        <dbReference type="ARBA" id="ARBA00022679"/>
    </source>
</evidence>
<keyword evidence="8" id="KW-0418">Kinase</keyword>
<dbReference type="Gene3D" id="3.40.50.300">
    <property type="entry name" value="P-loop containing nucleotide triphosphate hydrolases"/>
    <property type="match status" value="1"/>
</dbReference>
<comment type="catalytic activity">
    <reaction evidence="1 6">
        <text>alpha-D-ribose 1,5-bisphosphate + ATP = 5-phospho-alpha-D-ribose 1-diphosphate + ADP</text>
        <dbReference type="Rhea" id="RHEA:20109"/>
        <dbReference type="ChEBI" id="CHEBI:30616"/>
        <dbReference type="ChEBI" id="CHEBI:58017"/>
        <dbReference type="ChEBI" id="CHEBI:68688"/>
        <dbReference type="ChEBI" id="CHEBI:456216"/>
        <dbReference type="EC" id="2.7.4.23"/>
    </reaction>
</comment>
<sequence length="185" mass="19613">MTGRLVAVVGPSGAGKDTLLGAARLTLAEDPRFVFVRRAITRPAETRSHAGAEAHLPLNEAAFAEARAAGAFALHWQAHGLHYGIPREIQARMAEGRVVVANLSRAVLSSVPPAYRLCVLLVTAPPAVLASRIAGRGRETPQEIARRLQREALLPEGLDVREVMNDGTPEEGAARLVGVLRALAG</sequence>
<feature type="domain" description="Guanylate kinase-like" evidence="7">
    <location>
        <begin position="3"/>
        <end position="181"/>
    </location>
</feature>
<dbReference type="RefSeq" id="WP_160936500.1">
    <property type="nucleotide sequence ID" value="NZ_SNVJ01000005.1"/>
</dbReference>
<dbReference type="AlphaFoldDB" id="A0A845BDL7"/>
<dbReference type="GO" id="GO:0006015">
    <property type="term" value="P:5-phosphoribose 1-diphosphate biosynthetic process"/>
    <property type="evidence" value="ECO:0007669"/>
    <property type="project" value="UniProtKB-UniRule"/>
</dbReference>
<comment type="caution">
    <text evidence="8">The sequence shown here is derived from an EMBL/GenBank/DDBJ whole genome shotgun (WGS) entry which is preliminary data.</text>
</comment>
<dbReference type="InterPro" id="IPR008145">
    <property type="entry name" value="GK/Ca_channel_bsu"/>
</dbReference>
<dbReference type="GO" id="GO:0005829">
    <property type="term" value="C:cytosol"/>
    <property type="evidence" value="ECO:0007669"/>
    <property type="project" value="TreeGrafter"/>
</dbReference>
<dbReference type="NCBIfam" id="TIGR02322">
    <property type="entry name" value="phosphon_PhnN"/>
    <property type="match status" value="1"/>
</dbReference>
<keyword evidence="4 6" id="KW-0547">Nucleotide-binding</keyword>
<evidence type="ECO:0000256" key="4">
    <source>
        <dbReference type="ARBA" id="ARBA00022741"/>
    </source>
</evidence>
<accession>A0A845BDL7</accession>
<dbReference type="SMART" id="SM00072">
    <property type="entry name" value="GuKc"/>
    <property type="match status" value="1"/>
</dbReference>
<protein>
    <recommendedName>
        <fullName evidence="6">Ribose 1,5-bisphosphate phosphokinase PhnN</fullName>
        <ecNumber evidence="6">2.7.4.23</ecNumber>
    </recommendedName>
    <alternativeName>
        <fullName evidence="6">Ribose 1,5-bisphosphokinase</fullName>
    </alternativeName>
</protein>
<dbReference type="GO" id="GO:0005524">
    <property type="term" value="F:ATP binding"/>
    <property type="evidence" value="ECO:0007669"/>
    <property type="project" value="UniProtKB-KW"/>
</dbReference>
<comment type="pathway">
    <text evidence="2 6">Metabolic intermediate biosynthesis; 5-phospho-alpha-D-ribose 1-diphosphate biosynthesis; 5-phospho-alpha-D-ribose 1-diphosphate from D-ribose 5-phosphate (route II): step 3/3.</text>
</comment>
<dbReference type="Proteomes" id="UP000460715">
    <property type="component" value="Unassembled WGS sequence"/>
</dbReference>
<dbReference type="InterPro" id="IPR012699">
    <property type="entry name" value="PhnN"/>
</dbReference>
<evidence type="ECO:0000259" key="7">
    <source>
        <dbReference type="PROSITE" id="PS50052"/>
    </source>
</evidence>